<protein>
    <submittedName>
        <fullName evidence="2">Uncharacterized protein</fullName>
    </submittedName>
</protein>
<gene>
    <name evidence="2" type="ORF">Taro_042839</name>
</gene>
<name>A0A843WQL8_COLES</name>
<proteinExistence type="predicted"/>
<evidence type="ECO:0000256" key="1">
    <source>
        <dbReference type="SAM" id="MobiDB-lite"/>
    </source>
</evidence>
<reference evidence="2" key="1">
    <citation type="submission" date="2017-07" db="EMBL/GenBank/DDBJ databases">
        <title>Taro Niue Genome Assembly and Annotation.</title>
        <authorList>
            <person name="Atibalentja N."/>
            <person name="Keating K."/>
            <person name="Fields C.J."/>
        </authorList>
    </citation>
    <scope>NUCLEOTIDE SEQUENCE</scope>
    <source>
        <strain evidence="2">Niue_2</strain>
        <tissue evidence="2">Leaf</tissue>
    </source>
</reference>
<organism evidence="2 3">
    <name type="scientific">Colocasia esculenta</name>
    <name type="common">Wild taro</name>
    <name type="synonym">Arum esculentum</name>
    <dbReference type="NCBI Taxonomy" id="4460"/>
    <lineage>
        <taxon>Eukaryota</taxon>
        <taxon>Viridiplantae</taxon>
        <taxon>Streptophyta</taxon>
        <taxon>Embryophyta</taxon>
        <taxon>Tracheophyta</taxon>
        <taxon>Spermatophyta</taxon>
        <taxon>Magnoliopsida</taxon>
        <taxon>Liliopsida</taxon>
        <taxon>Araceae</taxon>
        <taxon>Aroideae</taxon>
        <taxon>Colocasieae</taxon>
        <taxon>Colocasia</taxon>
    </lineage>
</organism>
<sequence>MRSSSMRSKMIPRRETHSKRKASGEATPSALPAKITEKEEDTAPSTSTSSDDGAKCQKFKNTLKGICSLENYVKERDQLGFRDYHRAMMRTTPFAHFVDSNHRAIFKMTLIEEIAHSFKGASNFQIGDKTLTFTVEDVAVILGLPCCGLRVPHY</sequence>
<dbReference type="AlphaFoldDB" id="A0A843WQL8"/>
<keyword evidence="3" id="KW-1185">Reference proteome</keyword>
<feature type="region of interest" description="Disordered" evidence="1">
    <location>
        <begin position="1"/>
        <end position="55"/>
    </location>
</feature>
<comment type="caution">
    <text evidence="2">The sequence shown here is derived from an EMBL/GenBank/DDBJ whole genome shotgun (WGS) entry which is preliminary data.</text>
</comment>
<dbReference type="Proteomes" id="UP000652761">
    <property type="component" value="Unassembled WGS sequence"/>
</dbReference>
<feature type="non-terminal residue" evidence="2">
    <location>
        <position position="154"/>
    </location>
</feature>
<accession>A0A843WQL8</accession>
<evidence type="ECO:0000313" key="2">
    <source>
        <dbReference type="EMBL" id="MQM09956.1"/>
    </source>
</evidence>
<evidence type="ECO:0000313" key="3">
    <source>
        <dbReference type="Proteomes" id="UP000652761"/>
    </source>
</evidence>
<dbReference type="EMBL" id="NMUH01004526">
    <property type="protein sequence ID" value="MQM09956.1"/>
    <property type="molecule type" value="Genomic_DNA"/>
</dbReference>